<dbReference type="EMBL" id="BMPQ01000063">
    <property type="protein sequence ID" value="GGL17948.1"/>
    <property type="molecule type" value="Genomic_DNA"/>
</dbReference>
<dbReference type="InterPro" id="IPR002938">
    <property type="entry name" value="FAD-bd"/>
</dbReference>
<feature type="domain" description="FAD-binding" evidence="2">
    <location>
        <begin position="17"/>
        <end position="389"/>
    </location>
</feature>
<keyword evidence="4" id="KW-1185">Reference proteome</keyword>
<protein>
    <recommendedName>
        <fullName evidence="2">FAD-binding domain-containing protein</fullName>
    </recommendedName>
</protein>
<reference evidence="3" key="1">
    <citation type="journal article" date="2014" name="Int. J. Syst. Evol. Microbiol.">
        <title>Complete genome sequence of Corynebacterium casei LMG S-19264T (=DSM 44701T), isolated from a smear-ripened cheese.</title>
        <authorList>
            <consortium name="US DOE Joint Genome Institute (JGI-PGF)"/>
            <person name="Walter F."/>
            <person name="Albersmeier A."/>
            <person name="Kalinowski J."/>
            <person name="Ruckert C."/>
        </authorList>
    </citation>
    <scope>NUCLEOTIDE SEQUENCE</scope>
    <source>
        <strain evidence="3">JCM 3035</strain>
    </source>
</reference>
<dbReference type="PRINTS" id="PR00420">
    <property type="entry name" value="RNGMNOXGNASE"/>
</dbReference>
<dbReference type="PANTHER" id="PTHR43747">
    <property type="entry name" value="FAD-BINDING PROTEIN"/>
    <property type="match status" value="1"/>
</dbReference>
<evidence type="ECO:0000313" key="4">
    <source>
        <dbReference type="Proteomes" id="UP000637788"/>
    </source>
</evidence>
<dbReference type="GO" id="GO:0071949">
    <property type="term" value="F:FAD binding"/>
    <property type="evidence" value="ECO:0007669"/>
    <property type="project" value="InterPro"/>
</dbReference>
<dbReference type="Pfam" id="PF01494">
    <property type="entry name" value="FAD_binding_3"/>
    <property type="match status" value="1"/>
</dbReference>
<dbReference type="InterPro" id="IPR036188">
    <property type="entry name" value="FAD/NAD-bd_sf"/>
</dbReference>
<comment type="caution">
    <text evidence="3">The sequence shown here is derived from an EMBL/GenBank/DDBJ whole genome shotgun (WGS) entry which is preliminary data.</text>
</comment>
<evidence type="ECO:0000256" key="1">
    <source>
        <dbReference type="ARBA" id="ARBA00038396"/>
    </source>
</evidence>
<dbReference type="Gene3D" id="3.50.50.60">
    <property type="entry name" value="FAD/NAD(P)-binding domain"/>
    <property type="match status" value="1"/>
</dbReference>
<evidence type="ECO:0000259" key="2">
    <source>
        <dbReference type="Pfam" id="PF01494"/>
    </source>
</evidence>
<dbReference type="SUPFAM" id="SSF51905">
    <property type="entry name" value="FAD/NAD(P)-binding domain"/>
    <property type="match status" value="1"/>
</dbReference>
<comment type="similarity">
    <text evidence="1">Belongs to the flavin-dependent halogenase family. Bacterial tryptophan halogenase subfamily.</text>
</comment>
<accession>A0A917VVG1</accession>
<reference evidence="3" key="2">
    <citation type="submission" date="2020-09" db="EMBL/GenBank/DDBJ databases">
        <authorList>
            <person name="Sun Q."/>
            <person name="Ohkuma M."/>
        </authorList>
    </citation>
    <scope>NUCLEOTIDE SEQUENCE</scope>
    <source>
        <strain evidence="3">JCM 3035</strain>
    </source>
</reference>
<dbReference type="RefSeq" id="WP_189327794.1">
    <property type="nucleotide sequence ID" value="NZ_BMPQ01000063.1"/>
</dbReference>
<evidence type="ECO:0000313" key="3">
    <source>
        <dbReference type="EMBL" id="GGL17948.1"/>
    </source>
</evidence>
<proteinExistence type="inferred from homology"/>
<name>A0A917VVG1_9ACTN</name>
<sequence length="628" mass="71918">MSTFGDDSTFDADREPADVAVIGAGIVGLTNALQLAKRGLRVVLLDNVRDQRRSYKVGESFLVFTSAFLRTVGGLDQFISKESFIKLGVWFTSGAEHRDDFRGTTEWAVNADPHPPHYLHDLATDKKWFRCMFLDMQIVRPEAEDVMRAAVHAHPDITFLDSARVREVDIAGADRPGEPHRLLWQESGAERRSGSTLARWVIDCSGRNRLLARKFGHDAERSERDDGFQTTAVWGQFKDVTDESFADCWTHLRKGGDATRRDLYTVHLWGEGYWIWVIRLSQDRISIGATFDQRKPPPGANPREQFWNLIRRYPVLDKVISEDTLLEFRTFRNAQHWTDTFASEQRYAMAGDAGSIIDAYYSQGIALALVTSWHLANVIQRDVQDGQLDRPYITRINRATRQDWHMLRNMVREKYTSAIEDPRFFLLSHILDMTVFWSMGSTRAQLTHWLVATEGDTTRETPELRRARTSLESRLFYSRAPYWAFLTPERVQRLQRRLQRKLGERARWRRENGVQVPTLTSVLSVTAPVPKVWKLPFAGRSGHVDVSGRDLVQPAELRPPGTATWYDRLPASANTRLDWVLKLRPVALLGLFAAGYAWDAADTAVRRLRSRGRATARQDVNVPAREAR</sequence>
<dbReference type="AlphaFoldDB" id="A0A917VVG1"/>
<gene>
    <name evidence="3" type="ORF">GCM10010094_93520</name>
</gene>
<dbReference type="PANTHER" id="PTHR43747:SF1">
    <property type="entry name" value="SLR1998 PROTEIN"/>
    <property type="match status" value="1"/>
</dbReference>
<dbReference type="InterPro" id="IPR050816">
    <property type="entry name" value="Flavin-dep_Halogenase_NPB"/>
</dbReference>
<dbReference type="Proteomes" id="UP000637788">
    <property type="component" value="Unassembled WGS sequence"/>
</dbReference>
<organism evidence="3 4">
    <name type="scientific">Streptomyces flaveus</name>
    <dbReference type="NCBI Taxonomy" id="66370"/>
    <lineage>
        <taxon>Bacteria</taxon>
        <taxon>Bacillati</taxon>
        <taxon>Actinomycetota</taxon>
        <taxon>Actinomycetes</taxon>
        <taxon>Kitasatosporales</taxon>
        <taxon>Streptomycetaceae</taxon>
        <taxon>Streptomyces</taxon>
        <taxon>Streptomyces aurantiacus group</taxon>
    </lineage>
</organism>